<comment type="similarity">
    <text evidence="1">Belongs to the universal ribosomal protein uL18 family.</text>
</comment>
<name>A0A9P6YC28_RHIOR</name>
<dbReference type="Pfam" id="PF18564">
    <property type="entry name" value="Glyco_hydro_5_C"/>
    <property type="match status" value="1"/>
</dbReference>
<evidence type="ECO:0000256" key="3">
    <source>
        <dbReference type="ARBA" id="ARBA00023274"/>
    </source>
</evidence>
<dbReference type="SUPFAM" id="SSF53137">
    <property type="entry name" value="Translational machinery components"/>
    <property type="match status" value="1"/>
</dbReference>
<dbReference type="GO" id="GO:0003735">
    <property type="term" value="F:structural constituent of ribosome"/>
    <property type="evidence" value="ECO:0007669"/>
    <property type="project" value="InterPro"/>
</dbReference>
<feature type="compositionally biased region" description="Polar residues" evidence="4">
    <location>
        <begin position="311"/>
        <end position="321"/>
    </location>
</feature>
<dbReference type="Gene3D" id="3.30.530.20">
    <property type="match status" value="2"/>
</dbReference>
<dbReference type="InterPro" id="IPR057268">
    <property type="entry name" value="Ribosomal_L18"/>
</dbReference>
<evidence type="ECO:0000313" key="7">
    <source>
        <dbReference type="Proteomes" id="UP000717996"/>
    </source>
</evidence>
<feature type="region of interest" description="Disordered" evidence="4">
    <location>
        <begin position="377"/>
        <end position="406"/>
    </location>
</feature>
<evidence type="ECO:0000259" key="5">
    <source>
        <dbReference type="PROSITE" id="PS50848"/>
    </source>
</evidence>
<organism evidence="6 7">
    <name type="scientific">Rhizopus oryzae</name>
    <name type="common">Mucormycosis agent</name>
    <name type="synonym">Rhizopus arrhizus var. delemar</name>
    <dbReference type="NCBI Taxonomy" id="64495"/>
    <lineage>
        <taxon>Eukaryota</taxon>
        <taxon>Fungi</taxon>
        <taxon>Fungi incertae sedis</taxon>
        <taxon>Mucoromycota</taxon>
        <taxon>Mucoromycotina</taxon>
        <taxon>Mucoromycetes</taxon>
        <taxon>Mucorales</taxon>
        <taxon>Mucorineae</taxon>
        <taxon>Rhizopodaceae</taxon>
        <taxon>Rhizopus</taxon>
    </lineage>
</organism>
<dbReference type="InterPro" id="IPR002913">
    <property type="entry name" value="START_lipid-bd_dom"/>
</dbReference>
<dbReference type="GO" id="GO:0000027">
    <property type="term" value="P:ribosomal large subunit assembly"/>
    <property type="evidence" value="ECO:0007669"/>
    <property type="project" value="TreeGrafter"/>
</dbReference>
<gene>
    <name evidence="6" type="ORF">G6F51_006471</name>
</gene>
<dbReference type="AlphaFoldDB" id="A0A9P6YC28"/>
<evidence type="ECO:0000313" key="6">
    <source>
        <dbReference type="EMBL" id="KAG1543778.1"/>
    </source>
</evidence>
<dbReference type="SUPFAM" id="SSF55961">
    <property type="entry name" value="Bet v1-like"/>
    <property type="match status" value="2"/>
</dbReference>
<dbReference type="PANTHER" id="PTHR23410:SF12">
    <property type="entry name" value="LARGE RIBOSOMAL SUBUNIT PROTEIN UL18"/>
    <property type="match status" value="1"/>
</dbReference>
<reference evidence="6" key="1">
    <citation type="journal article" date="2020" name="Microb. Genom.">
        <title>Genetic diversity of clinical and environmental Mucorales isolates obtained from an investigation of mucormycosis cases among solid organ transplant recipients.</title>
        <authorList>
            <person name="Nguyen M.H."/>
            <person name="Kaul D."/>
            <person name="Muto C."/>
            <person name="Cheng S.J."/>
            <person name="Richter R.A."/>
            <person name="Bruno V.M."/>
            <person name="Liu G."/>
            <person name="Beyhan S."/>
            <person name="Sundermann A.J."/>
            <person name="Mounaud S."/>
            <person name="Pasculle A.W."/>
            <person name="Nierman W.C."/>
            <person name="Driscoll E."/>
            <person name="Cumbie R."/>
            <person name="Clancy C.J."/>
            <person name="Dupont C.L."/>
        </authorList>
    </citation>
    <scope>NUCLEOTIDE SEQUENCE</scope>
    <source>
        <strain evidence="6">GL16</strain>
    </source>
</reference>
<sequence>MHNRKYDDPSFLRVAKSNYYDRDSGIATTETEDEGAAPTCIFSDDDEFYKRTERMPSMTAVFHSQGYLANLADQTILSLKDFIQDKDWKKVLKHKSGTTVYMLQKQNKGEKSALFRGEAVIEGFTPQSIFYVIGMRKLWDEQFEEGKLIENLNDSTSLTYESYKSTSTSKAYDVTLVEKIDCLANGEIIFACTSVDTPKVPKVSGKNRHQIKLQGWVLKQISKYPVATKVTYVTQESIKGWIPGLTKKSLARKPLVIAAIDGYLQRKADRLKVQGQGTINQQHISDLSIPKHATPTQTSQSTLTLSVPSPQTSSEYLQPSPTLGKVALPPLFKGHRRPSEHIVLSNPPPRISSLSSSTPKQVKFADDIFQSNNSVVKTEPTQPTHKVNNNPVRPRLYPASPHRSSRKRSLEVLKDYVESNLDGWKQIGDESDTKMYIKTIPDSALPIMRSYYEFSDKWTVEQICSVIQCFGARKIWDEYFEDGQVIERYSQKEYLIHIKMKSLFPIQSRDFSILTSIESNISTGAVYIASTSVEDGLIPPALEKEQHTRGTYSAYGWALVPTSTSVQVTFIAHMHLGGKTPLPSSIIRRLTTQVPSCLEKVKQYLENVGCPPYIRRVAGKITVEHFDTENKLYSMTYIAKHAPSRQSHSSWCTDLRIHASIYPLGYHVETQPQENVRVAIKPGVGLRIYTESDILEGKHIHITVSPVLQGSEAQYTCSSTNNSQTKTVKEEQEQVFPLEKETPQEIEEVVHIEQDKKPYNEIEEPPFVKQQKNKAYFKRYQVKYRRRREGKTDYYARKRLVVQAKNKYNSPKYRMVVRFTNKDIICQIVYAKLQGDFVLSAAYAHELPRYGIKGGLTNWAAAYATGLLLARRTLTKLGLADKYEGFAEPDGTVQMIEAAEGAPRPFKAFLDVGCL</sequence>
<evidence type="ECO:0000256" key="1">
    <source>
        <dbReference type="ARBA" id="ARBA00007116"/>
    </source>
</evidence>
<dbReference type="PANTHER" id="PTHR23410">
    <property type="entry name" value="RIBOSOMAL PROTEIN L5-RELATED"/>
    <property type="match status" value="1"/>
</dbReference>
<feature type="domain" description="START" evidence="5">
    <location>
        <begin position="84"/>
        <end position="280"/>
    </location>
</feature>
<comment type="caution">
    <text evidence="6">The sequence shown here is derived from an EMBL/GenBank/DDBJ whole genome shotgun (WGS) entry which is preliminary data.</text>
</comment>
<keyword evidence="3" id="KW-0687">Ribonucleoprotein</keyword>
<dbReference type="GO" id="GO:0006412">
    <property type="term" value="P:translation"/>
    <property type="evidence" value="ECO:0007669"/>
    <property type="project" value="InterPro"/>
</dbReference>
<dbReference type="Pfam" id="PF01852">
    <property type="entry name" value="START"/>
    <property type="match status" value="2"/>
</dbReference>
<dbReference type="GO" id="GO:0008097">
    <property type="term" value="F:5S rRNA binding"/>
    <property type="evidence" value="ECO:0007669"/>
    <property type="project" value="InterPro"/>
</dbReference>
<dbReference type="InterPro" id="IPR023393">
    <property type="entry name" value="START-like_dom_sf"/>
</dbReference>
<dbReference type="EMBL" id="JAANIT010000880">
    <property type="protein sequence ID" value="KAG1543778.1"/>
    <property type="molecule type" value="Genomic_DNA"/>
</dbReference>
<feature type="compositionally biased region" description="Low complexity" evidence="4">
    <location>
        <begin position="294"/>
        <end position="310"/>
    </location>
</feature>
<dbReference type="Pfam" id="PF17144">
    <property type="entry name" value="Ribosomal_L5e"/>
    <property type="match status" value="1"/>
</dbReference>
<dbReference type="CDD" id="cd00432">
    <property type="entry name" value="Ribosomal_L18_L5e"/>
    <property type="match status" value="1"/>
</dbReference>
<dbReference type="PRINTS" id="PR00058">
    <property type="entry name" value="RIBOSOMALL5"/>
</dbReference>
<evidence type="ECO:0000256" key="2">
    <source>
        <dbReference type="ARBA" id="ARBA00022980"/>
    </source>
</evidence>
<accession>A0A9P6YC28</accession>
<dbReference type="GO" id="GO:0008289">
    <property type="term" value="F:lipid binding"/>
    <property type="evidence" value="ECO:0007669"/>
    <property type="project" value="InterPro"/>
</dbReference>
<dbReference type="InterPro" id="IPR041036">
    <property type="entry name" value="GH5_C"/>
</dbReference>
<protein>
    <recommendedName>
        <fullName evidence="5">START domain-containing protein</fullName>
    </recommendedName>
</protein>
<dbReference type="Gene3D" id="3.30.420.100">
    <property type="match status" value="1"/>
</dbReference>
<dbReference type="OrthoDB" id="196858at2759"/>
<dbReference type="GO" id="GO:0022625">
    <property type="term" value="C:cytosolic large ribosomal subunit"/>
    <property type="evidence" value="ECO:0007669"/>
    <property type="project" value="TreeGrafter"/>
</dbReference>
<dbReference type="Proteomes" id="UP000717996">
    <property type="component" value="Unassembled WGS sequence"/>
</dbReference>
<evidence type="ECO:0000256" key="4">
    <source>
        <dbReference type="SAM" id="MobiDB-lite"/>
    </source>
</evidence>
<feature type="domain" description="START" evidence="5">
    <location>
        <begin position="408"/>
        <end position="588"/>
    </location>
</feature>
<dbReference type="PROSITE" id="PS50848">
    <property type="entry name" value="START"/>
    <property type="match status" value="2"/>
</dbReference>
<feature type="region of interest" description="Disordered" evidence="4">
    <location>
        <begin position="284"/>
        <end position="322"/>
    </location>
</feature>
<feature type="compositionally biased region" description="Polar residues" evidence="4">
    <location>
        <begin position="377"/>
        <end position="391"/>
    </location>
</feature>
<proteinExistence type="inferred from homology"/>
<dbReference type="InterPro" id="IPR005485">
    <property type="entry name" value="Rbsml_uL18_euk_arch"/>
</dbReference>
<keyword evidence="2" id="KW-0689">Ribosomal protein</keyword>
<dbReference type="CDD" id="cd00177">
    <property type="entry name" value="START"/>
    <property type="match status" value="2"/>
</dbReference>